<dbReference type="InterPro" id="IPR007110">
    <property type="entry name" value="Ig-like_dom"/>
</dbReference>
<dbReference type="GeneID" id="28801735"/>
<dbReference type="RefSeq" id="YP_009274780.1">
    <property type="nucleotide sequence ID" value="NC_030920.1"/>
</dbReference>
<evidence type="ECO:0000313" key="2">
    <source>
        <dbReference type="EMBL" id="AMB18656.1"/>
    </source>
</evidence>
<dbReference type="EMBL" id="KU253712">
    <property type="protein sequence ID" value="AMB18656.1"/>
    <property type="molecule type" value="Genomic_DNA"/>
</dbReference>
<accession>A0A120HUN1</accession>
<organism evidence="2 3">
    <name type="scientific">Bacillus phage Eldridge</name>
    <dbReference type="NCBI Taxonomy" id="1776293"/>
    <lineage>
        <taxon>Viruses</taxon>
        <taxon>Duplodnaviria</taxon>
        <taxon>Heunggongvirae</taxon>
        <taxon>Uroviricota</taxon>
        <taxon>Caudoviricetes</taxon>
        <taxon>Herelleviridae</taxon>
        <taxon>Bastillevirinae</taxon>
        <taxon>Eldridgevirus</taxon>
        <taxon>Eldridgevirus eldridge</taxon>
    </lineage>
</organism>
<dbReference type="KEGG" id="vg:28801735"/>
<proteinExistence type="predicted"/>
<reference evidence="2 3" key="1">
    <citation type="journal article" date="2016" name="Genome Announc.">
        <title>Complete Genome Sequence of Bacillus megaterium Bacteriophage Eldridge.</title>
        <authorList>
            <person name="Reveille A.M."/>
            <person name="Eldridge K.A."/>
            <person name="Temple L.M."/>
        </authorList>
    </citation>
    <scope>NUCLEOTIDE SEQUENCE [LARGE SCALE GENOMIC DNA]</scope>
</reference>
<protein>
    <submittedName>
        <fullName evidence="2">Tail fiber</fullName>
    </submittedName>
</protein>
<keyword evidence="3" id="KW-1185">Reference proteome</keyword>
<gene>
    <name evidence="2" type="ORF">Eldridge_076</name>
</gene>
<evidence type="ECO:0000259" key="1">
    <source>
        <dbReference type="PROSITE" id="PS50835"/>
    </source>
</evidence>
<sequence length="1297" mass="142283">MSDNFDLSAFINPVSGMRFQSQLGKEMERRYKKGQSVVKLSLARVVKVNYKYNTVDVITTLHRNSTVKNPADEGRFSAKLPIGFGGTTPEGKPFGTNTLVAVGSLVLIGFLEGNKDHPIVLNIYGDTDGQSRLTRTTLTSADESQEEIQRELWQLFTLYPSMTYKNIDGNGNQEVTFSGKTFLISTDTDPENDYINDAEFDYDLLPNARYADGELIEPKSPDAPTVLYVHQGVYGNHRVTFFIKSDGTVRLGSRHTSGEGITFMELGTNGAFHVFQKRDTVAPEDESEKFSSLGIDDTGAVALASSNHRLEVNEEGVFVDGKELASFIGGGGGDDDDDNSWSFDELVDELKKMQTQFVVVNGQIQSKVESETYSKDLGDINSKVAEVESNIADVTARVNESGQKVAYIAKVTSTNGAVIGSGETSTILFCTIKQGEEDITDAVDPTKFIWTRVSDGMASDTTWNSANATGKKSVTITQADVNSRAIFICNIVTDQFNATAQFEITDAADTPIIDDATKLTRYRRSKVREDLAVIVGKFLNKADAIPTIAQLDVAGAGEVYTIRRAAKSVGMATLNTLYVNYENAYNSLKTYLSAMNPKPWDITVTTVNTIDATEWASKWDEYRLRYTLLNVEVEKRRAEYAAAIGDEYVNKAIQAVSSSEQFKTEPLANPMNINSPIASVGLPEFQGRHTISSASVGSKIVPVTSPSFTSGATLTVYSTFYGDGTANDTFSWDKQGRAIKVKRWEDNSVDGADNWEFSEDRTGFKIVKLSAYSPSMISNSALAANFQRVMLTTIGTITTYNQVKLQDTDRTLYISLKDTDTGWGETYTPNVDEIKAYFNGWVMCNGTFGTPYNGTGNKVWYPVGDANLSRSTMSSDGTVFNPVPTSASASLADQTLTRYQIVHQLADAIQETVDFDGILPLIVGDNNIDISYPENTPTIQNGYVRYAINLATVTDTLKYIIPILQKRIAKAEETITDEAITNTVMNSIEYQFAMTTKADKGDLSNYPTKGELDDKLQEGLGSLDFTPYITQSQLNQTASDITARFSTGGGANIFKNSIGFAGLDFWTYKGIVETINNVELDTLGFGSGFLFNPDGVEKEIVQELNVIPDQPYTLSWYLNKRTAGPDDTYRFHIDVIEGDVVTHELADNSSDTTVGYLGNNTTFTPTGATIKVRFRAGSNVDATLTGVMLSIGEIALKWSLATGEVYNTNVRMDIRGIRVSQLDANKQEVGYTQITPDEFAGFHKDETGAFKKVFYQNGDETVATRIRAEQEINMGAIKVINVNSGGFSGWAFVANVD</sequence>
<name>A0A120HUN1_9CAUD</name>
<evidence type="ECO:0000313" key="3">
    <source>
        <dbReference type="Proteomes" id="UP000204502"/>
    </source>
</evidence>
<dbReference type="PROSITE" id="PS50835">
    <property type="entry name" value="IG_LIKE"/>
    <property type="match status" value="1"/>
</dbReference>
<feature type="domain" description="Ig-like" evidence="1">
    <location>
        <begin position="403"/>
        <end position="505"/>
    </location>
</feature>
<dbReference type="Proteomes" id="UP000204502">
    <property type="component" value="Segment"/>
</dbReference>